<dbReference type="AlphaFoldDB" id="A0A4R0K5M0"/>
<evidence type="ECO:0000313" key="3">
    <source>
        <dbReference type="EMBL" id="TCC55393.1"/>
    </source>
</evidence>
<gene>
    <name evidence="3" type="ORF">E0H73_36035</name>
</gene>
<dbReference type="Pfam" id="PF22725">
    <property type="entry name" value="GFO_IDH_MocA_C3"/>
    <property type="match status" value="1"/>
</dbReference>
<evidence type="ECO:0000313" key="4">
    <source>
        <dbReference type="Proteomes" id="UP000291144"/>
    </source>
</evidence>
<dbReference type="Proteomes" id="UP000291144">
    <property type="component" value="Unassembled WGS sequence"/>
</dbReference>
<dbReference type="PANTHER" id="PTHR43249:SF1">
    <property type="entry name" value="D-GLUCOSIDE 3-DEHYDROGENASE"/>
    <property type="match status" value="1"/>
</dbReference>
<comment type="caution">
    <text evidence="3">The sequence shown here is derived from an EMBL/GenBank/DDBJ whole genome shotgun (WGS) entry which is preliminary data.</text>
</comment>
<organism evidence="3 4">
    <name type="scientific">Kribbella pittospori</name>
    <dbReference type="NCBI Taxonomy" id="722689"/>
    <lineage>
        <taxon>Bacteria</taxon>
        <taxon>Bacillati</taxon>
        <taxon>Actinomycetota</taxon>
        <taxon>Actinomycetes</taxon>
        <taxon>Propionibacteriales</taxon>
        <taxon>Kribbellaceae</taxon>
        <taxon>Kribbella</taxon>
    </lineage>
</organism>
<dbReference type="SUPFAM" id="SSF51735">
    <property type="entry name" value="NAD(P)-binding Rossmann-fold domains"/>
    <property type="match status" value="1"/>
</dbReference>
<dbReference type="Pfam" id="PF01408">
    <property type="entry name" value="GFO_IDH_MocA"/>
    <property type="match status" value="1"/>
</dbReference>
<dbReference type="SUPFAM" id="SSF55347">
    <property type="entry name" value="Glyceraldehyde-3-phosphate dehydrogenase-like, C-terminal domain"/>
    <property type="match status" value="1"/>
</dbReference>
<dbReference type="GO" id="GO:0000166">
    <property type="term" value="F:nucleotide binding"/>
    <property type="evidence" value="ECO:0007669"/>
    <property type="project" value="InterPro"/>
</dbReference>
<dbReference type="InterPro" id="IPR052515">
    <property type="entry name" value="Gfo/Idh/MocA_Oxidoreductase"/>
</dbReference>
<dbReference type="InterPro" id="IPR055170">
    <property type="entry name" value="GFO_IDH_MocA-like_dom"/>
</dbReference>
<feature type="domain" description="Gfo/Idh/MocA-like oxidoreductase N-terminal" evidence="1">
    <location>
        <begin position="2"/>
        <end position="113"/>
    </location>
</feature>
<accession>A0A4R0K5M0</accession>
<name>A0A4R0K5M0_9ACTN</name>
<evidence type="ECO:0000259" key="1">
    <source>
        <dbReference type="Pfam" id="PF01408"/>
    </source>
</evidence>
<protein>
    <submittedName>
        <fullName evidence="3">Gfo/Idh/MocA family oxidoreductase</fullName>
    </submittedName>
</protein>
<proteinExistence type="predicted"/>
<dbReference type="InterPro" id="IPR000683">
    <property type="entry name" value="Gfo/Idh/MocA-like_OxRdtase_N"/>
</dbReference>
<dbReference type="Gene3D" id="3.30.360.10">
    <property type="entry name" value="Dihydrodipicolinate Reductase, domain 2"/>
    <property type="match status" value="1"/>
</dbReference>
<sequence length="328" mass="34774">MGAGVIGETHARLITSLPEGSELIAIVDVEAERAAALSGKYGGEPMTDLKQACARPDIDAVSICLPSGYHADNAITALEAGKHVIVEKPIDVSLAAADRLIDAEEQTGLTVAVISQRRFQYAPAFMHQAVADGRLGRITTGLAESAFWRSQEYYDSGGWRGTVALDGGGALMNQGIHVVDLLLWMLGEPVEVQAYSDRLAHERIEVEDTVAATVRFRSGAIGSIVATTSAYPGRPVRLSVYGDRGSAVIENDDLIAFETAGAVPAGQASGTTSVADAHRDQYLDFIEAVRDGRAPAIGTRDARRALEVVLGSYESARTGRPVQLTGRD</sequence>
<dbReference type="PANTHER" id="PTHR43249">
    <property type="entry name" value="UDP-N-ACETYL-2-AMINO-2-DEOXY-D-GLUCURONATE OXIDASE"/>
    <property type="match status" value="1"/>
</dbReference>
<dbReference type="Gene3D" id="3.40.50.720">
    <property type="entry name" value="NAD(P)-binding Rossmann-like Domain"/>
    <property type="match status" value="1"/>
</dbReference>
<keyword evidence="4" id="KW-1185">Reference proteome</keyword>
<reference evidence="3 4" key="1">
    <citation type="submission" date="2019-02" db="EMBL/GenBank/DDBJ databases">
        <title>Kribbella capetownensis sp. nov. and Kribbella speibonae sp. nov., isolated from soil.</title>
        <authorList>
            <person name="Curtis S.M."/>
            <person name="Norton I."/>
            <person name="Everest G.J."/>
            <person name="Meyers P.R."/>
        </authorList>
    </citation>
    <scope>NUCLEOTIDE SEQUENCE [LARGE SCALE GENOMIC DNA]</scope>
    <source>
        <strain evidence="3 4">NRRL B-24813</strain>
    </source>
</reference>
<dbReference type="EMBL" id="SJKB01000015">
    <property type="protein sequence ID" value="TCC55393.1"/>
    <property type="molecule type" value="Genomic_DNA"/>
</dbReference>
<feature type="domain" description="GFO/IDH/MocA-like oxidoreductase" evidence="2">
    <location>
        <begin position="126"/>
        <end position="247"/>
    </location>
</feature>
<dbReference type="InterPro" id="IPR036291">
    <property type="entry name" value="NAD(P)-bd_dom_sf"/>
</dbReference>
<dbReference type="OrthoDB" id="9815825at2"/>
<evidence type="ECO:0000259" key="2">
    <source>
        <dbReference type="Pfam" id="PF22725"/>
    </source>
</evidence>